<gene>
    <name evidence="1" type="ORF">L1987_82116</name>
</gene>
<comment type="caution">
    <text evidence="1">The sequence shown here is derived from an EMBL/GenBank/DDBJ whole genome shotgun (WGS) entry which is preliminary data.</text>
</comment>
<keyword evidence="2" id="KW-1185">Reference proteome</keyword>
<dbReference type="EMBL" id="CM042044">
    <property type="protein sequence ID" value="KAI3688404.1"/>
    <property type="molecule type" value="Genomic_DNA"/>
</dbReference>
<dbReference type="Proteomes" id="UP001056120">
    <property type="component" value="Linkage Group LG27"/>
</dbReference>
<name>A0ACB8YTX8_9ASTR</name>
<sequence length="171" mass="18936">MLGKERPFLSPGTNVGASQLFNGASADQKTKEPDLNGTLDIVLEQFKHNKENEDNARFNLEDSVQSSTVTHVTKESQFQDMRKQTNQVEGLHGTPRAPKGLVVLGGDPMPKQATYKKSFIRREKALPVYNHYASGSGWWDSDMEGIDNDEVGFNEVWEGVGSATIGGLDWH</sequence>
<accession>A0ACB8YTX8</accession>
<protein>
    <submittedName>
        <fullName evidence="1">Uncharacterized protein</fullName>
    </submittedName>
</protein>
<evidence type="ECO:0000313" key="1">
    <source>
        <dbReference type="EMBL" id="KAI3688404.1"/>
    </source>
</evidence>
<reference evidence="2" key="1">
    <citation type="journal article" date="2022" name="Mol. Ecol. Resour.">
        <title>The genomes of chicory, endive, great burdock and yacon provide insights into Asteraceae palaeo-polyploidization history and plant inulin production.</title>
        <authorList>
            <person name="Fan W."/>
            <person name="Wang S."/>
            <person name="Wang H."/>
            <person name="Wang A."/>
            <person name="Jiang F."/>
            <person name="Liu H."/>
            <person name="Zhao H."/>
            <person name="Xu D."/>
            <person name="Zhang Y."/>
        </authorList>
    </citation>
    <scope>NUCLEOTIDE SEQUENCE [LARGE SCALE GENOMIC DNA]</scope>
    <source>
        <strain evidence="2">cv. Yunnan</strain>
    </source>
</reference>
<reference evidence="1 2" key="2">
    <citation type="journal article" date="2022" name="Mol. Ecol. Resour.">
        <title>The genomes of chicory, endive, great burdock and yacon provide insights into Asteraceae paleo-polyploidization history and plant inulin production.</title>
        <authorList>
            <person name="Fan W."/>
            <person name="Wang S."/>
            <person name="Wang H."/>
            <person name="Wang A."/>
            <person name="Jiang F."/>
            <person name="Liu H."/>
            <person name="Zhao H."/>
            <person name="Xu D."/>
            <person name="Zhang Y."/>
        </authorList>
    </citation>
    <scope>NUCLEOTIDE SEQUENCE [LARGE SCALE GENOMIC DNA]</scope>
    <source>
        <strain evidence="2">cv. Yunnan</strain>
        <tissue evidence="1">Leaves</tissue>
    </source>
</reference>
<proteinExistence type="predicted"/>
<organism evidence="1 2">
    <name type="scientific">Smallanthus sonchifolius</name>
    <dbReference type="NCBI Taxonomy" id="185202"/>
    <lineage>
        <taxon>Eukaryota</taxon>
        <taxon>Viridiplantae</taxon>
        <taxon>Streptophyta</taxon>
        <taxon>Embryophyta</taxon>
        <taxon>Tracheophyta</taxon>
        <taxon>Spermatophyta</taxon>
        <taxon>Magnoliopsida</taxon>
        <taxon>eudicotyledons</taxon>
        <taxon>Gunneridae</taxon>
        <taxon>Pentapetalae</taxon>
        <taxon>asterids</taxon>
        <taxon>campanulids</taxon>
        <taxon>Asterales</taxon>
        <taxon>Asteraceae</taxon>
        <taxon>Asteroideae</taxon>
        <taxon>Heliantheae alliance</taxon>
        <taxon>Millerieae</taxon>
        <taxon>Smallanthus</taxon>
    </lineage>
</organism>
<evidence type="ECO:0000313" key="2">
    <source>
        <dbReference type="Proteomes" id="UP001056120"/>
    </source>
</evidence>